<evidence type="ECO:0000313" key="5">
    <source>
        <dbReference type="EMBL" id="MBX13878.1"/>
    </source>
</evidence>
<accession>A0A2P2L7C8</accession>
<keyword evidence="2" id="KW-0862">Zinc</keyword>
<dbReference type="PANTHER" id="PTHR46859:SF3">
    <property type="entry name" value="RING-TYPE DOMAIN-CONTAINING PROTEIN"/>
    <property type="match status" value="1"/>
</dbReference>
<dbReference type="AlphaFoldDB" id="A0A2P2L7C8"/>
<feature type="transmembrane region" description="Helical" evidence="3">
    <location>
        <begin position="178"/>
        <end position="198"/>
    </location>
</feature>
<sequence length="467" mass="52993">MSWRRVLKSVQALAAHSLLFTFTLLLVLKLRHSVSYSWWLIFFPLWVFHGVVARGRFSLPAPSLPRNRHWAPCHAVVSTPLLVAFELLLCIYLESISVHGIAAVNLKIVFIPLLAFEVIILIDNFRMCRALMPGEGESLNDEIIWETLPHFWVAISMVFFVAATIFTLLKLCGDVGALGWWDLFINFGIAECFAFLVCTKWSNPVIHRNCWTREASSSSTASRYLDWNSGLVVLPEENEHQERICGLQDIGGHIMKVPIVSFQVLLCMWLEGTPAGARNIPLPILFSPIFLLQGAGVLFAASKLVEKLVLLLRSEAGTGRCSRFCSRVHDCFGFLHHGSRLLGWWSIDEGSREEEARLYHEGASGYNTFSGYPPEIVKKMPKKDLAEEVWRLQAALGEQTEITKYSQQEFERLQNEKVLCRVCFEKEICVVLLPCRHRILCSTCCGKCKKCPICRVSIEERLSVYDV</sequence>
<feature type="transmembrane region" description="Helical" evidence="3">
    <location>
        <begin position="36"/>
        <end position="53"/>
    </location>
</feature>
<proteinExistence type="predicted"/>
<dbReference type="Gene3D" id="3.30.40.10">
    <property type="entry name" value="Zinc/RING finger domain, C3HC4 (zinc finger)"/>
    <property type="match status" value="1"/>
</dbReference>
<feature type="transmembrane region" description="Helical" evidence="3">
    <location>
        <begin position="143"/>
        <end position="166"/>
    </location>
</feature>
<dbReference type="FunFam" id="3.30.40.10:FF:000148">
    <property type="entry name" value="Kinesin-like protein KIN-7D, mitochondrial"/>
    <property type="match status" value="1"/>
</dbReference>
<dbReference type="Pfam" id="PF10269">
    <property type="entry name" value="Tmemb_185A"/>
    <property type="match status" value="1"/>
</dbReference>
<keyword evidence="1" id="KW-0809">Transit peptide</keyword>
<evidence type="ECO:0000256" key="1">
    <source>
        <dbReference type="ARBA" id="ARBA00022946"/>
    </source>
</evidence>
<feature type="transmembrane region" description="Helical" evidence="3">
    <location>
        <begin position="100"/>
        <end position="122"/>
    </location>
</feature>
<keyword evidence="3" id="KW-0472">Membrane</keyword>
<reference evidence="5" key="1">
    <citation type="submission" date="2018-02" db="EMBL/GenBank/DDBJ databases">
        <title>Rhizophora mucronata_Transcriptome.</title>
        <authorList>
            <person name="Meera S.P."/>
            <person name="Sreeshan A."/>
            <person name="Augustine A."/>
        </authorList>
    </citation>
    <scope>NUCLEOTIDE SEQUENCE</scope>
    <source>
        <tissue evidence="5">Leaf</tissue>
    </source>
</reference>
<dbReference type="SUPFAM" id="SSF57850">
    <property type="entry name" value="RING/U-box"/>
    <property type="match status" value="1"/>
</dbReference>
<keyword evidence="2" id="KW-0479">Metal-binding</keyword>
<dbReference type="InterPro" id="IPR001841">
    <property type="entry name" value="Znf_RING"/>
</dbReference>
<dbReference type="PANTHER" id="PTHR46859">
    <property type="entry name" value="TRANSMEMBRANE FRAGILE-X-F-ASSOCIATED PROTEIN"/>
    <property type="match status" value="1"/>
</dbReference>
<dbReference type="Pfam" id="PF13920">
    <property type="entry name" value="zf-C3HC4_3"/>
    <property type="match status" value="1"/>
</dbReference>
<dbReference type="GO" id="GO:0008270">
    <property type="term" value="F:zinc ion binding"/>
    <property type="evidence" value="ECO:0007669"/>
    <property type="project" value="UniProtKB-KW"/>
</dbReference>
<keyword evidence="2" id="KW-0863">Zinc-finger</keyword>
<evidence type="ECO:0000259" key="4">
    <source>
        <dbReference type="PROSITE" id="PS50089"/>
    </source>
</evidence>
<feature type="transmembrane region" description="Helical" evidence="3">
    <location>
        <begin position="284"/>
        <end position="305"/>
    </location>
</feature>
<feature type="domain" description="RING-type" evidence="4">
    <location>
        <begin position="420"/>
        <end position="455"/>
    </location>
</feature>
<dbReference type="PROSITE" id="PS50089">
    <property type="entry name" value="ZF_RING_2"/>
    <property type="match status" value="1"/>
</dbReference>
<evidence type="ECO:0000256" key="2">
    <source>
        <dbReference type="PROSITE-ProRule" id="PRU00175"/>
    </source>
</evidence>
<feature type="transmembrane region" description="Helical" evidence="3">
    <location>
        <begin position="12"/>
        <end position="30"/>
    </location>
</feature>
<keyword evidence="3" id="KW-0812">Transmembrane</keyword>
<feature type="transmembrane region" description="Helical" evidence="3">
    <location>
        <begin position="73"/>
        <end position="94"/>
    </location>
</feature>
<dbReference type="InterPro" id="IPR013083">
    <property type="entry name" value="Znf_RING/FYVE/PHD"/>
</dbReference>
<evidence type="ECO:0000256" key="3">
    <source>
        <dbReference type="SAM" id="Phobius"/>
    </source>
</evidence>
<keyword evidence="3" id="KW-1133">Transmembrane helix</keyword>
<dbReference type="InterPro" id="IPR019396">
    <property type="entry name" value="TM_Fragile-X-F-assoc"/>
</dbReference>
<organism evidence="5">
    <name type="scientific">Rhizophora mucronata</name>
    <name type="common">Asiatic mangrove</name>
    <dbReference type="NCBI Taxonomy" id="61149"/>
    <lineage>
        <taxon>Eukaryota</taxon>
        <taxon>Viridiplantae</taxon>
        <taxon>Streptophyta</taxon>
        <taxon>Embryophyta</taxon>
        <taxon>Tracheophyta</taxon>
        <taxon>Spermatophyta</taxon>
        <taxon>Magnoliopsida</taxon>
        <taxon>eudicotyledons</taxon>
        <taxon>Gunneridae</taxon>
        <taxon>Pentapetalae</taxon>
        <taxon>rosids</taxon>
        <taxon>fabids</taxon>
        <taxon>Malpighiales</taxon>
        <taxon>Rhizophoraceae</taxon>
        <taxon>Rhizophora</taxon>
    </lineage>
</organism>
<protein>
    <submittedName>
        <fullName evidence="5">Uncharacterized protein MANES_01G020500</fullName>
    </submittedName>
</protein>
<name>A0A2P2L7C8_RHIMU</name>
<dbReference type="EMBL" id="GGEC01033394">
    <property type="protein sequence ID" value="MBX13878.1"/>
    <property type="molecule type" value="Transcribed_RNA"/>
</dbReference>